<dbReference type="Pfam" id="PF00132">
    <property type="entry name" value="Hexapep"/>
    <property type="match status" value="1"/>
</dbReference>
<dbReference type="InterPro" id="IPR011004">
    <property type="entry name" value="Trimer_LpxA-like_sf"/>
</dbReference>
<dbReference type="CDD" id="cd04647">
    <property type="entry name" value="LbH_MAT_like"/>
    <property type="match status" value="1"/>
</dbReference>
<dbReference type="AlphaFoldDB" id="A0A1G4VQK2"/>
<dbReference type="SUPFAM" id="SSF51161">
    <property type="entry name" value="Trimeric LpxA-like enzymes"/>
    <property type="match status" value="1"/>
</dbReference>
<keyword evidence="3" id="KW-0012">Acyltransferase</keyword>
<dbReference type="STRING" id="329186.SAMN02927925_01418"/>
<evidence type="ECO:0000313" key="4">
    <source>
        <dbReference type="EMBL" id="SCX09625.1"/>
    </source>
</evidence>
<dbReference type="GO" id="GO:0016746">
    <property type="term" value="F:acyltransferase activity"/>
    <property type="evidence" value="ECO:0007669"/>
    <property type="project" value="UniProtKB-KW"/>
</dbReference>
<proteinExistence type="predicted"/>
<dbReference type="Gene3D" id="2.160.10.10">
    <property type="entry name" value="Hexapeptide repeat proteins"/>
    <property type="match status" value="1"/>
</dbReference>
<evidence type="ECO:0000256" key="1">
    <source>
        <dbReference type="ARBA" id="ARBA00022679"/>
    </source>
</evidence>
<evidence type="ECO:0000256" key="2">
    <source>
        <dbReference type="ARBA" id="ARBA00022737"/>
    </source>
</evidence>
<gene>
    <name evidence="4" type="ORF">SAMN02927925_01418</name>
</gene>
<protein>
    <submittedName>
        <fullName evidence="4">Acetyltransferase (Isoleucine patch superfamily)</fullName>
    </submittedName>
</protein>
<keyword evidence="2" id="KW-0677">Repeat</keyword>
<dbReference type="eggNOG" id="COG0110">
    <property type="taxonomic scope" value="Bacteria"/>
</dbReference>
<dbReference type="PROSITE" id="PS00101">
    <property type="entry name" value="HEXAPEP_TRANSFERASES"/>
    <property type="match status" value="1"/>
</dbReference>
<dbReference type="InterPro" id="IPR018357">
    <property type="entry name" value="Hexapep_transf_CS"/>
</dbReference>
<accession>A0A1G4VQK2</accession>
<dbReference type="Proteomes" id="UP000182124">
    <property type="component" value="Unassembled WGS sequence"/>
</dbReference>
<keyword evidence="1 4" id="KW-0808">Transferase</keyword>
<evidence type="ECO:0000256" key="3">
    <source>
        <dbReference type="ARBA" id="ARBA00023315"/>
    </source>
</evidence>
<dbReference type="PANTHER" id="PTHR23416:SF78">
    <property type="entry name" value="LIPOPOLYSACCHARIDE BIOSYNTHESIS O-ACETYL TRANSFERASE WBBJ-RELATED"/>
    <property type="match status" value="1"/>
</dbReference>
<name>A0A1G4VQK2_9FLAO</name>
<reference evidence="4 5" key="1">
    <citation type="submission" date="2016-10" db="EMBL/GenBank/DDBJ databases">
        <authorList>
            <person name="de Groot N.N."/>
        </authorList>
    </citation>
    <scope>NUCLEOTIDE SEQUENCE [LARGE SCALE GENOMIC DNA]</scope>
    <source>
        <strain evidence="4 5">CGMCC 1.3801</strain>
    </source>
</reference>
<dbReference type="InterPro" id="IPR051159">
    <property type="entry name" value="Hexapeptide_acetyltransf"/>
</dbReference>
<dbReference type="InterPro" id="IPR001451">
    <property type="entry name" value="Hexapep"/>
</dbReference>
<dbReference type="PANTHER" id="PTHR23416">
    <property type="entry name" value="SIALIC ACID SYNTHASE-RELATED"/>
    <property type="match status" value="1"/>
</dbReference>
<evidence type="ECO:0000313" key="5">
    <source>
        <dbReference type="Proteomes" id="UP000182124"/>
    </source>
</evidence>
<dbReference type="EMBL" id="FMTY01000003">
    <property type="protein sequence ID" value="SCX09625.1"/>
    <property type="molecule type" value="Genomic_DNA"/>
</dbReference>
<sequence>MIITIRKLYAANIHLLKPKTLFINLFTKGKRSNMSRILLFGKCSYSIDKSASIDLENGHLALNRFITKPDPFIGNLELYENAAIAVKNTFFIHSGCDVMVFKNAKLNLGSGYINRYAKIRCYKEITIGHDVAISDNFTAWDSDAHTIIGKEESAVLPIRIGNKVWIGANVTVLKGVTIGDGAIIAAGSLVNRDVPPYCLAAGVPAKVIKEQVAWK</sequence>
<organism evidence="4 5">
    <name type="scientific">Flavobacterium saliperosum</name>
    <dbReference type="NCBI Taxonomy" id="329186"/>
    <lineage>
        <taxon>Bacteria</taxon>
        <taxon>Pseudomonadati</taxon>
        <taxon>Bacteroidota</taxon>
        <taxon>Flavobacteriia</taxon>
        <taxon>Flavobacteriales</taxon>
        <taxon>Flavobacteriaceae</taxon>
        <taxon>Flavobacterium</taxon>
    </lineage>
</organism>